<evidence type="ECO:0000313" key="2">
    <source>
        <dbReference type="Proteomes" id="UP000188268"/>
    </source>
</evidence>
<dbReference type="Gramene" id="OMO49884">
    <property type="protein sequence ID" value="OMO49884"/>
    <property type="gene ID" value="CCACVL1_30772"/>
</dbReference>
<dbReference type="Proteomes" id="UP000188268">
    <property type="component" value="Unassembled WGS sequence"/>
</dbReference>
<dbReference type="AlphaFoldDB" id="A0A1R3FVM4"/>
<organism evidence="1 2">
    <name type="scientific">Corchorus capsularis</name>
    <name type="common">Jute</name>
    <dbReference type="NCBI Taxonomy" id="210143"/>
    <lineage>
        <taxon>Eukaryota</taxon>
        <taxon>Viridiplantae</taxon>
        <taxon>Streptophyta</taxon>
        <taxon>Embryophyta</taxon>
        <taxon>Tracheophyta</taxon>
        <taxon>Spermatophyta</taxon>
        <taxon>Magnoliopsida</taxon>
        <taxon>eudicotyledons</taxon>
        <taxon>Gunneridae</taxon>
        <taxon>Pentapetalae</taxon>
        <taxon>rosids</taxon>
        <taxon>malvids</taxon>
        <taxon>Malvales</taxon>
        <taxon>Malvaceae</taxon>
        <taxon>Grewioideae</taxon>
        <taxon>Apeibeae</taxon>
        <taxon>Corchorus</taxon>
    </lineage>
</organism>
<comment type="caution">
    <text evidence="1">The sequence shown here is derived from an EMBL/GenBank/DDBJ whole genome shotgun (WGS) entry which is preliminary data.</text>
</comment>
<protein>
    <submittedName>
        <fullName evidence="1">Uncharacterized protein</fullName>
    </submittedName>
</protein>
<accession>A0A1R3FVM4</accession>
<keyword evidence="2" id="KW-1185">Reference proteome</keyword>
<proteinExistence type="predicted"/>
<name>A0A1R3FVM4_COCAP</name>
<gene>
    <name evidence="1" type="ORF">CCACVL1_30772</name>
</gene>
<evidence type="ECO:0000313" key="1">
    <source>
        <dbReference type="EMBL" id="OMO49884.1"/>
    </source>
</evidence>
<dbReference type="EMBL" id="AWWV01016345">
    <property type="protein sequence ID" value="OMO49884.1"/>
    <property type="molecule type" value="Genomic_DNA"/>
</dbReference>
<reference evidence="1 2" key="1">
    <citation type="submission" date="2013-09" db="EMBL/GenBank/DDBJ databases">
        <title>Corchorus capsularis genome sequencing.</title>
        <authorList>
            <person name="Alam M."/>
            <person name="Haque M.S."/>
            <person name="Islam M.S."/>
            <person name="Emdad E.M."/>
            <person name="Islam M.M."/>
            <person name="Ahmed B."/>
            <person name="Halim A."/>
            <person name="Hossen Q.M.M."/>
            <person name="Hossain M.Z."/>
            <person name="Ahmed R."/>
            <person name="Khan M.M."/>
            <person name="Islam R."/>
            <person name="Rashid M.M."/>
            <person name="Khan S.A."/>
            <person name="Rahman M.S."/>
            <person name="Alam M."/>
        </authorList>
    </citation>
    <scope>NUCLEOTIDE SEQUENCE [LARGE SCALE GENOMIC DNA]</scope>
    <source>
        <strain evidence="2">cv. CVL-1</strain>
        <tissue evidence="1">Whole seedling</tissue>
    </source>
</reference>
<sequence>MPRKSSSLTNSAFIPYGIRTKAAFNKTT</sequence>